<evidence type="ECO:0000256" key="1">
    <source>
        <dbReference type="SAM" id="Phobius"/>
    </source>
</evidence>
<dbReference type="AlphaFoldDB" id="A0A505DHJ4"/>
<evidence type="ECO:0000313" key="2">
    <source>
        <dbReference type="EMBL" id="TPQ21245.1"/>
    </source>
</evidence>
<organism evidence="2 3">
    <name type="scientific">Streptomyces sporangiiformans</name>
    <dbReference type="NCBI Taxonomy" id="2315329"/>
    <lineage>
        <taxon>Bacteria</taxon>
        <taxon>Bacillati</taxon>
        <taxon>Actinomycetota</taxon>
        <taxon>Actinomycetes</taxon>
        <taxon>Kitasatosporales</taxon>
        <taxon>Streptomycetaceae</taxon>
        <taxon>Streptomyces</taxon>
    </lineage>
</organism>
<dbReference type="EMBL" id="VCHX02000123">
    <property type="protein sequence ID" value="TPQ21245.1"/>
    <property type="molecule type" value="Genomic_DNA"/>
</dbReference>
<sequence>MLSPSPHATVLHAGRRTVLGLLIAAVLPLLLGVFGVGGLVTGRVTTEILIMVGVGALGVLMLVVAWRQRHQKIAADHTGLWVHNGRAQQVIQWESVAGIGVYYTAQAISLEVVPRGPANDRDPVLRALIRDDEPLAPELPRVRYRITLPQVGWRTLVEAVRRRSETHPSLLWCGQINYNPVMAALARRRSDRT</sequence>
<comment type="caution">
    <text evidence="2">The sequence shown here is derived from an EMBL/GenBank/DDBJ whole genome shotgun (WGS) entry which is preliminary data.</text>
</comment>
<keyword evidence="1" id="KW-0812">Transmembrane</keyword>
<accession>A0A505DHJ4</accession>
<keyword evidence="3" id="KW-1185">Reference proteome</keyword>
<proteinExistence type="predicted"/>
<evidence type="ECO:0000313" key="3">
    <source>
        <dbReference type="Proteomes" id="UP000317378"/>
    </source>
</evidence>
<dbReference type="Proteomes" id="UP000317378">
    <property type="component" value="Unassembled WGS sequence"/>
</dbReference>
<gene>
    <name evidence="2" type="ORF">FGD71_016530</name>
</gene>
<name>A0A505DHJ4_9ACTN</name>
<reference evidence="2 3" key="1">
    <citation type="submission" date="2019-06" db="EMBL/GenBank/DDBJ databases">
        <title>Streptomyces sporangiiformans sp. nov., a novel actinomycete isolated from soil in Mount Song.</title>
        <authorList>
            <person name="Han L."/>
        </authorList>
    </citation>
    <scope>NUCLEOTIDE SEQUENCE [LARGE SCALE GENOMIC DNA]</scope>
    <source>
        <strain evidence="2 3">NEAU-SSA 1</strain>
    </source>
</reference>
<keyword evidence="1" id="KW-0472">Membrane</keyword>
<feature type="transmembrane region" description="Helical" evidence="1">
    <location>
        <begin position="48"/>
        <end position="66"/>
    </location>
</feature>
<feature type="transmembrane region" description="Helical" evidence="1">
    <location>
        <begin position="21"/>
        <end position="42"/>
    </location>
</feature>
<keyword evidence="1" id="KW-1133">Transmembrane helix</keyword>
<dbReference type="RefSeq" id="WP_140935907.1">
    <property type="nucleotide sequence ID" value="NZ_QXMJ01000123.1"/>
</dbReference>
<protein>
    <submittedName>
        <fullName evidence="2">Uncharacterized protein</fullName>
    </submittedName>
</protein>